<reference evidence="1 2" key="1">
    <citation type="submission" date="2018-06" db="EMBL/GenBank/DDBJ databases">
        <authorList>
            <consortium name="Pathogen Informatics"/>
            <person name="Doyle S."/>
        </authorList>
    </citation>
    <scope>NUCLEOTIDE SEQUENCE [LARGE SCALE GENOMIC DNA]</scope>
    <source>
        <strain evidence="1 2">NCTC10660</strain>
    </source>
</reference>
<dbReference type="Pfam" id="PF11042">
    <property type="entry name" value="DUF2750"/>
    <property type="match status" value="1"/>
</dbReference>
<sequence>MFPQPEDEEYNRFIRSIIGSQTLYTLVSDEGDIAECPSTEYEEDDGEPVPVFCVWHDRAQAEACKVEEWADYQLEALPLDFFLHEWLVSMDQDAVLLGVDFDSELYGLEIEPVEVLADLLDAAAQMQCSDMIDGYDELMNYRLEWEREMAGQSRLN</sequence>
<dbReference type="Proteomes" id="UP000254927">
    <property type="component" value="Unassembled WGS sequence"/>
</dbReference>
<name>A0A378U1Q6_NEIEL</name>
<dbReference type="EMBL" id="UGQW01000002">
    <property type="protein sequence ID" value="STZ68390.1"/>
    <property type="molecule type" value="Genomic_DNA"/>
</dbReference>
<protein>
    <submittedName>
        <fullName evidence="1">Protein of uncharacterized function (DUF2750)</fullName>
    </submittedName>
</protein>
<accession>A0A378U1Q6</accession>
<dbReference type="InterPro" id="IPR021284">
    <property type="entry name" value="DUF2750"/>
</dbReference>
<gene>
    <name evidence="1" type="ORF">NCTC10660_01908</name>
</gene>
<evidence type="ECO:0000313" key="1">
    <source>
        <dbReference type="EMBL" id="STZ68390.1"/>
    </source>
</evidence>
<dbReference type="AlphaFoldDB" id="A0A378U1Q6"/>
<proteinExistence type="predicted"/>
<dbReference type="GeneID" id="93352894"/>
<dbReference type="RefSeq" id="WP_003770297.1">
    <property type="nucleotide sequence ID" value="NZ_CAJPMF010000095.1"/>
</dbReference>
<evidence type="ECO:0000313" key="2">
    <source>
        <dbReference type="Proteomes" id="UP000254927"/>
    </source>
</evidence>
<organism evidence="1 2">
    <name type="scientific">Neisseria elongata</name>
    <dbReference type="NCBI Taxonomy" id="495"/>
    <lineage>
        <taxon>Bacteria</taxon>
        <taxon>Pseudomonadati</taxon>
        <taxon>Pseudomonadota</taxon>
        <taxon>Betaproteobacteria</taxon>
        <taxon>Neisseriales</taxon>
        <taxon>Neisseriaceae</taxon>
        <taxon>Neisseria</taxon>
    </lineage>
</organism>